<dbReference type="PANTHER" id="PTHR31793:SF27">
    <property type="entry name" value="NOVEL THIOESTERASE SUPERFAMILY DOMAIN AND SAPOSIN A-TYPE DOMAIN CONTAINING PROTEIN (0610012H03RIK)"/>
    <property type="match status" value="1"/>
</dbReference>
<dbReference type="EMBL" id="FOYW01000001">
    <property type="protein sequence ID" value="SFR41486.1"/>
    <property type="molecule type" value="Genomic_DNA"/>
</dbReference>
<gene>
    <name evidence="3" type="ORF">SAMN05216203_0089</name>
</gene>
<dbReference type="GO" id="GO:0047617">
    <property type="term" value="F:fatty acyl-CoA hydrolase activity"/>
    <property type="evidence" value="ECO:0007669"/>
    <property type="project" value="TreeGrafter"/>
</dbReference>
<proteinExistence type="inferred from homology"/>
<dbReference type="InterPro" id="IPR029069">
    <property type="entry name" value="HotDog_dom_sf"/>
</dbReference>
<protein>
    <submittedName>
        <fullName evidence="3">Acyl-CoA thioester hydrolase</fullName>
    </submittedName>
</protein>
<dbReference type="Proteomes" id="UP000198644">
    <property type="component" value="Unassembled WGS sequence"/>
</dbReference>
<dbReference type="AlphaFoldDB" id="A0A1I6GH28"/>
<reference evidence="3 4" key="1">
    <citation type="submission" date="2016-10" db="EMBL/GenBank/DDBJ databases">
        <authorList>
            <person name="de Groot N.N."/>
        </authorList>
    </citation>
    <scope>NUCLEOTIDE SEQUENCE [LARGE SCALE GENOMIC DNA]</scope>
    <source>
        <strain evidence="3 4">CGMCC 1.9167</strain>
    </source>
</reference>
<dbReference type="STRING" id="650891.SAMN05216203_0089"/>
<dbReference type="Gene3D" id="3.10.129.10">
    <property type="entry name" value="Hotdog Thioesterase"/>
    <property type="match status" value="1"/>
</dbReference>
<keyword evidence="2 3" id="KW-0378">Hydrolase</keyword>
<dbReference type="OrthoDB" id="9799036at2"/>
<evidence type="ECO:0000313" key="4">
    <source>
        <dbReference type="Proteomes" id="UP000198644"/>
    </source>
</evidence>
<evidence type="ECO:0000256" key="1">
    <source>
        <dbReference type="ARBA" id="ARBA00005953"/>
    </source>
</evidence>
<evidence type="ECO:0000313" key="3">
    <source>
        <dbReference type="EMBL" id="SFR41486.1"/>
    </source>
</evidence>
<dbReference type="CDD" id="cd00586">
    <property type="entry name" value="4HBT"/>
    <property type="match status" value="1"/>
</dbReference>
<dbReference type="Pfam" id="PF13279">
    <property type="entry name" value="4HBT_2"/>
    <property type="match status" value="1"/>
</dbReference>
<comment type="similarity">
    <text evidence="1">Belongs to the 4-hydroxybenzoyl-CoA thioesterase family.</text>
</comment>
<organism evidence="3 4">
    <name type="scientific">Marinobacter daqiaonensis</name>
    <dbReference type="NCBI Taxonomy" id="650891"/>
    <lineage>
        <taxon>Bacteria</taxon>
        <taxon>Pseudomonadati</taxon>
        <taxon>Pseudomonadota</taxon>
        <taxon>Gammaproteobacteria</taxon>
        <taxon>Pseudomonadales</taxon>
        <taxon>Marinobacteraceae</taxon>
        <taxon>Marinobacter</taxon>
    </lineage>
</organism>
<dbReference type="PANTHER" id="PTHR31793">
    <property type="entry name" value="4-HYDROXYBENZOYL-COA THIOESTERASE FAMILY MEMBER"/>
    <property type="match status" value="1"/>
</dbReference>
<accession>A0A1I6GH28</accession>
<dbReference type="RefSeq" id="WP_092008358.1">
    <property type="nucleotide sequence ID" value="NZ_FOYW01000001.1"/>
</dbReference>
<keyword evidence="4" id="KW-1185">Reference proteome</keyword>
<evidence type="ECO:0000256" key="2">
    <source>
        <dbReference type="ARBA" id="ARBA00022801"/>
    </source>
</evidence>
<dbReference type="InterPro" id="IPR050563">
    <property type="entry name" value="4-hydroxybenzoyl-CoA_TE"/>
</dbReference>
<dbReference type="SUPFAM" id="SSF54637">
    <property type="entry name" value="Thioesterase/thiol ester dehydrase-isomerase"/>
    <property type="match status" value="1"/>
</dbReference>
<name>A0A1I6GH28_9GAMM</name>
<sequence>MTNDANRNRASFPVFDEITTRWADNDLYGHVNNVTYYAWFDSSVNRYLIEEGGLDIHRGDNIAYVVSSSCDYFSPIAYPERVEAGLRVEKLGNSSVIYNIGIFRQGEDEACALGKFVHVFVDRETDRPVPVPQGIRTALEKLLVQ</sequence>